<dbReference type="EMBL" id="CAKKNE010000006">
    <property type="protein sequence ID" value="CAH0379694.1"/>
    <property type="molecule type" value="Genomic_DNA"/>
</dbReference>
<sequence length="451" mass="48028">MSWFLEDDQVKAQGEGAILVLVPPGAAPGAWIRTDTDASTGPIDVQIPRGVWPYGYFEVQDPKNPYPVTVRFEVPATVAAGDLVQVPRPGGGLVPVRVPAGAEPGDSAEVSLGANYTNSGSVDQVSPEHVSLTERTKQPTCCQCCGDSDMTDFNQHKSGCFVNDCWGFPCFCLKTNRQRAALVLEKFRAVPVDIASPGDAVAVAGRVVATDGVLHAPCSGRSCVYFEVGTGSEGEGYYVVTQGVDFSLEAGDRGFLEAGDRGHGPVRSCRVSQNASDGLRATFKHDSRYFAGTWQRGADGTVAQGTLPPALVDVFKERWPGVSWENKTFFEKAFVVGEPLTCLGRLERQYFEYGGNNPQVKLFLTPAARGAADKTGWSCTERRSWNALLAPGRARVLASDDPKHLPEKLRKLEAPLPEAIGERGNPPGGSAGGDVNTTDCCVVCLGAICGG</sequence>
<evidence type="ECO:0000313" key="1">
    <source>
        <dbReference type="EMBL" id="CAH0379694.1"/>
    </source>
</evidence>
<gene>
    <name evidence="1" type="ORF">PECAL_6P13250</name>
</gene>
<comment type="caution">
    <text evidence="1">The sequence shown here is derived from an EMBL/GenBank/DDBJ whole genome shotgun (WGS) entry which is preliminary data.</text>
</comment>
<name>A0A8J2T278_9STRA</name>
<accession>A0A8J2T278</accession>
<reference evidence="1" key="1">
    <citation type="submission" date="2021-11" db="EMBL/GenBank/DDBJ databases">
        <authorList>
            <consortium name="Genoscope - CEA"/>
            <person name="William W."/>
        </authorList>
    </citation>
    <scope>NUCLEOTIDE SEQUENCE</scope>
</reference>
<dbReference type="Proteomes" id="UP000789595">
    <property type="component" value="Unassembled WGS sequence"/>
</dbReference>
<proteinExistence type="predicted"/>
<dbReference type="AlphaFoldDB" id="A0A8J2T278"/>
<keyword evidence="2" id="KW-1185">Reference proteome</keyword>
<protein>
    <submittedName>
        <fullName evidence="1">Uncharacterized protein</fullName>
    </submittedName>
</protein>
<evidence type="ECO:0000313" key="2">
    <source>
        <dbReference type="Proteomes" id="UP000789595"/>
    </source>
</evidence>
<organism evidence="1 2">
    <name type="scientific">Pelagomonas calceolata</name>
    <dbReference type="NCBI Taxonomy" id="35677"/>
    <lineage>
        <taxon>Eukaryota</taxon>
        <taxon>Sar</taxon>
        <taxon>Stramenopiles</taxon>
        <taxon>Ochrophyta</taxon>
        <taxon>Pelagophyceae</taxon>
        <taxon>Pelagomonadales</taxon>
        <taxon>Pelagomonadaceae</taxon>
        <taxon>Pelagomonas</taxon>
    </lineage>
</organism>